<protein>
    <submittedName>
        <fullName evidence="1">Putative helicase</fullName>
    </submittedName>
</protein>
<accession>D6TGL4</accession>
<keyword evidence="2" id="KW-1185">Reference proteome</keyword>
<dbReference type="GO" id="GO:0004386">
    <property type="term" value="F:helicase activity"/>
    <property type="evidence" value="ECO:0007669"/>
    <property type="project" value="UniProtKB-KW"/>
</dbReference>
<dbReference type="EMBL" id="ADVG01000001">
    <property type="protein sequence ID" value="EFH90726.1"/>
    <property type="molecule type" value="Genomic_DNA"/>
</dbReference>
<sequence length="63" mass="7251">MPTVEATMPKRDTSNVYFNEPGRNDVYNRRFLLPGTRQEGFASLARGETNTRELSEAWSPTTW</sequence>
<comment type="caution">
    <text evidence="1">The sequence shown here is derived from an EMBL/GenBank/DDBJ whole genome shotgun (WGS) entry which is preliminary data.</text>
</comment>
<organism evidence="1 2">
    <name type="scientific">Ktedonobacter racemifer DSM 44963</name>
    <dbReference type="NCBI Taxonomy" id="485913"/>
    <lineage>
        <taxon>Bacteria</taxon>
        <taxon>Bacillati</taxon>
        <taxon>Chloroflexota</taxon>
        <taxon>Ktedonobacteria</taxon>
        <taxon>Ktedonobacterales</taxon>
        <taxon>Ktedonobacteraceae</taxon>
        <taxon>Ktedonobacter</taxon>
    </lineage>
</organism>
<evidence type="ECO:0000313" key="2">
    <source>
        <dbReference type="Proteomes" id="UP000004508"/>
    </source>
</evidence>
<keyword evidence="1" id="KW-0378">Hydrolase</keyword>
<reference evidence="1 2" key="1">
    <citation type="journal article" date="2011" name="Stand. Genomic Sci.">
        <title>Non-contiguous finished genome sequence and contextual data of the filamentous soil bacterium Ktedonobacter racemifer type strain (SOSP1-21).</title>
        <authorList>
            <person name="Chang Y.J."/>
            <person name="Land M."/>
            <person name="Hauser L."/>
            <person name="Chertkov O."/>
            <person name="Del Rio T.G."/>
            <person name="Nolan M."/>
            <person name="Copeland A."/>
            <person name="Tice H."/>
            <person name="Cheng J.F."/>
            <person name="Lucas S."/>
            <person name="Han C."/>
            <person name="Goodwin L."/>
            <person name="Pitluck S."/>
            <person name="Ivanova N."/>
            <person name="Ovchinikova G."/>
            <person name="Pati A."/>
            <person name="Chen A."/>
            <person name="Palaniappan K."/>
            <person name="Mavromatis K."/>
            <person name="Liolios K."/>
            <person name="Brettin T."/>
            <person name="Fiebig A."/>
            <person name="Rohde M."/>
            <person name="Abt B."/>
            <person name="Goker M."/>
            <person name="Detter J.C."/>
            <person name="Woyke T."/>
            <person name="Bristow J."/>
            <person name="Eisen J.A."/>
            <person name="Markowitz V."/>
            <person name="Hugenholtz P."/>
            <person name="Kyrpides N.C."/>
            <person name="Klenk H.P."/>
            <person name="Lapidus A."/>
        </authorList>
    </citation>
    <scope>NUCLEOTIDE SEQUENCE [LARGE SCALE GENOMIC DNA]</scope>
    <source>
        <strain evidence="2">DSM 44963</strain>
    </source>
</reference>
<gene>
    <name evidence="1" type="ORF">Krac_12359</name>
</gene>
<dbReference type="InParanoid" id="D6TGL4"/>
<evidence type="ECO:0000313" key="1">
    <source>
        <dbReference type="EMBL" id="EFH90726.1"/>
    </source>
</evidence>
<name>D6TGL4_KTERA</name>
<proteinExistence type="predicted"/>
<keyword evidence="1" id="KW-0067">ATP-binding</keyword>
<dbReference type="AlphaFoldDB" id="D6TGL4"/>
<keyword evidence="1" id="KW-0347">Helicase</keyword>
<dbReference type="STRING" id="485913.Krac_12359"/>
<dbReference type="Proteomes" id="UP000004508">
    <property type="component" value="Unassembled WGS sequence"/>
</dbReference>
<keyword evidence="1" id="KW-0547">Nucleotide-binding</keyword>